<gene>
    <name evidence="10" type="ORF">URODEC1_LOCUS94163</name>
</gene>
<dbReference type="PANTHER" id="PTHR32021">
    <property type="entry name" value="CASP-LIKE PROTEIN 5B3"/>
    <property type="match status" value="1"/>
</dbReference>
<accession>A0ABC9EAT6</accession>
<dbReference type="InterPro" id="IPR045009">
    <property type="entry name" value="CASPL-5"/>
</dbReference>
<keyword evidence="11" id="KW-1185">Reference proteome</keyword>
<dbReference type="GO" id="GO:0005886">
    <property type="term" value="C:plasma membrane"/>
    <property type="evidence" value="ECO:0007669"/>
    <property type="project" value="UniProtKB-SubCell"/>
</dbReference>
<evidence type="ECO:0000256" key="3">
    <source>
        <dbReference type="ARBA" id="ARBA00011489"/>
    </source>
</evidence>
<dbReference type="EMBL" id="OZ075146">
    <property type="protein sequence ID" value="CAL5055027.1"/>
    <property type="molecule type" value="Genomic_DNA"/>
</dbReference>
<sequence>MEMPPRQHEPEIRIAVTNEVVPPPAAGQTPAPQARVVPYIEGSPGTFFSLALRFVQSLTAALALVAMVSANDFFTVPAFSFLVAATAIQSVWSLALALVDIDILITQCSLANEHWSTSLLIVGDTITGVMTFCAASVASGVVLYLQYDIQTCATEHCTQFETAVTRILISFTSLMPSIAVSWIRSCAGTTRRPTFRADRILLYSSPICFVVCGIALFIYADNASSDRIRVKAFSFTIFALIVQLAASVAELVGQLTSMYFGPETPVSDWPLLCMLVIIVEWLLAFGLMGFACASTGLLHFFVINDVFAASVNLRAIAFCALSIAAGTLAALAASVSTHLAILRWLRRRAQQQ</sequence>
<organism evidence="10 11">
    <name type="scientific">Urochloa decumbens</name>
    <dbReference type="NCBI Taxonomy" id="240449"/>
    <lineage>
        <taxon>Eukaryota</taxon>
        <taxon>Viridiplantae</taxon>
        <taxon>Streptophyta</taxon>
        <taxon>Embryophyta</taxon>
        <taxon>Tracheophyta</taxon>
        <taxon>Spermatophyta</taxon>
        <taxon>Magnoliopsida</taxon>
        <taxon>Liliopsida</taxon>
        <taxon>Poales</taxon>
        <taxon>Poaceae</taxon>
        <taxon>PACMAD clade</taxon>
        <taxon>Panicoideae</taxon>
        <taxon>Panicodae</taxon>
        <taxon>Paniceae</taxon>
        <taxon>Melinidinae</taxon>
        <taxon>Urochloa</taxon>
    </lineage>
</organism>
<comment type="subcellular location">
    <subcellularLocation>
        <location evidence="1 8">Cell membrane</location>
        <topology evidence="1 8">Multi-pass membrane protein</topology>
    </subcellularLocation>
</comment>
<evidence type="ECO:0000256" key="6">
    <source>
        <dbReference type="ARBA" id="ARBA00022989"/>
    </source>
</evidence>
<proteinExistence type="inferred from homology"/>
<reference evidence="11" key="1">
    <citation type="submission" date="2024-06" db="EMBL/GenBank/DDBJ databases">
        <authorList>
            <person name="Ryan C."/>
        </authorList>
    </citation>
    <scope>NUCLEOTIDE SEQUENCE [LARGE SCALE GENOMIC DNA]</scope>
</reference>
<dbReference type="AlphaFoldDB" id="A0ABC9EAT6"/>
<feature type="domain" description="Casparian strip membrane protein" evidence="9">
    <location>
        <begin position="43"/>
        <end position="171"/>
    </location>
</feature>
<evidence type="ECO:0000256" key="8">
    <source>
        <dbReference type="RuleBase" id="RU361233"/>
    </source>
</evidence>
<dbReference type="Pfam" id="PF04535">
    <property type="entry name" value="CASP_dom"/>
    <property type="match status" value="1"/>
</dbReference>
<name>A0ABC9EAT6_9POAL</name>
<feature type="transmembrane region" description="Helical" evidence="8">
    <location>
        <begin position="167"/>
        <end position="188"/>
    </location>
</feature>
<reference evidence="10 11" key="2">
    <citation type="submission" date="2024-10" db="EMBL/GenBank/DDBJ databases">
        <authorList>
            <person name="Ryan C."/>
        </authorList>
    </citation>
    <scope>NUCLEOTIDE SEQUENCE [LARGE SCALE GENOMIC DNA]</scope>
</reference>
<keyword evidence="5 8" id="KW-0812">Transmembrane</keyword>
<feature type="transmembrane region" description="Helical" evidence="8">
    <location>
        <begin position="272"/>
        <end position="303"/>
    </location>
</feature>
<evidence type="ECO:0000256" key="1">
    <source>
        <dbReference type="ARBA" id="ARBA00004651"/>
    </source>
</evidence>
<feature type="transmembrane region" description="Helical" evidence="8">
    <location>
        <begin position="232"/>
        <end position="252"/>
    </location>
</feature>
<comment type="similarity">
    <text evidence="2 8">Belongs to the Casparian strip membrane proteins (CASP) family.</text>
</comment>
<keyword evidence="6 8" id="KW-1133">Transmembrane helix</keyword>
<dbReference type="Proteomes" id="UP001497457">
    <property type="component" value="Chromosome 36b"/>
</dbReference>
<evidence type="ECO:0000256" key="2">
    <source>
        <dbReference type="ARBA" id="ARBA00007651"/>
    </source>
</evidence>
<feature type="transmembrane region" description="Helical" evidence="8">
    <location>
        <begin position="200"/>
        <end position="220"/>
    </location>
</feature>
<evidence type="ECO:0000259" key="9">
    <source>
        <dbReference type="Pfam" id="PF04535"/>
    </source>
</evidence>
<evidence type="ECO:0000313" key="10">
    <source>
        <dbReference type="EMBL" id="CAL5055027.1"/>
    </source>
</evidence>
<evidence type="ECO:0000256" key="7">
    <source>
        <dbReference type="ARBA" id="ARBA00023136"/>
    </source>
</evidence>
<evidence type="ECO:0000256" key="5">
    <source>
        <dbReference type="ARBA" id="ARBA00022692"/>
    </source>
</evidence>
<feature type="transmembrane region" description="Helical" evidence="8">
    <location>
        <begin position="50"/>
        <end position="70"/>
    </location>
</feature>
<feature type="transmembrane region" description="Helical" evidence="8">
    <location>
        <begin position="76"/>
        <end position="99"/>
    </location>
</feature>
<dbReference type="PANTHER" id="PTHR32021:SF1">
    <property type="entry name" value="CASP-LIKE PROTEIN 5A1"/>
    <property type="match status" value="1"/>
</dbReference>
<evidence type="ECO:0000256" key="4">
    <source>
        <dbReference type="ARBA" id="ARBA00022475"/>
    </source>
</evidence>
<feature type="transmembrane region" description="Helical" evidence="8">
    <location>
        <begin position="119"/>
        <end position="147"/>
    </location>
</feature>
<comment type="caution">
    <text evidence="8">Lacks conserved residue(s) required for the propagation of feature annotation.</text>
</comment>
<comment type="subunit">
    <text evidence="3 8">Homodimer and heterodimers.</text>
</comment>
<keyword evidence="7 8" id="KW-0472">Membrane</keyword>
<keyword evidence="4 8" id="KW-1003">Cell membrane</keyword>
<feature type="transmembrane region" description="Helical" evidence="8">
    <location>
        <begin position="315"/>
        <end position="342"/>
    </location>
</feature>
<protein>
    <recommendedName>
        <fullName evidence="8">CASP-like protein</fullName>
    </recommendedName>
</protein>
<evidence type="ECO:0000313" key="11">
    <source>
        <dbReference type="Proteomes" id="UP001497457"/>
    </source>
</evidence>
<dbReference type="InterPro" id="IPR006702">
    <property type="entry name" value="CASP_dom"/>
</dbReference>